<dbReference type="PROSITE" id="PS51257">
    <property type="entry name" value="PROKAR_LIPOPROTEIN"/>
    <property type="match status" value="1"/>
</dbReference>
<dbReference type="RefSeq" id="WP_377069039.1">
    <property type="nucleotide sequence ID" value="NZ_JBHSJJ010000023.1"/>
</dbReference>
<gene>
    <name evidence="2" type="ORF">ACFPFU_24155</name>
</gene>
<dbReference type="Proteomes" id="UP001595818">
    <property type="component" value="Unassembled WGS sequence"/>
</dbReference>
<accession>A0ABV9T8A0</accession>
<keyword evidence="3" id="KW-1185">Reference proteome</keyword>
<keyword evidence="1" id="KW-0732">Signal</keyword>
<evidence type="ECO:0000256" key="1">
    <source>
        <dbReference type="SAM" id="SignalP"/>
    </source>
</evidence>
<sequence length="255" mass="28545">MKKILRITLMVSFLASCAAPITVKVNSTREEKIPMRDFNLASVMIGPMAQPVMPLVDAAAFNKKTNQIAHLIMDEEERIIEEYKHILVNTLNGYLSTQIVTSNQLDREIKSPYVVEKGIQTENKNFPIVFFSEGDLNIAAFGKGKNVNTIFKNDETLKARVGEIAEKMGISNIAVSYNRLAVVGAGAFGAYGTITLQSYLFVYDAFGNMLIDVEGWTKPEPIKGKDLIEYKVQLHKFEVLAAEMSRRLAEYIQKV</sequence>
<name>A0ABV9T8A0_9BACT</name>
<proteinExistence type="predicted"/>
<reference evidence="3" key="1">
    <citation type="journal article" date="2019" name="Int. J. Syst. Evol. Microbiol.">
        <title>The Global Catalogue of Microorganisms (GCM) 10K type strain sequencing project: providing services to taxonomists for standard genome sequencing and annotation.</title>
        <authorList>
            <consortium name="The Broad Institute Genomics Platform"/>
            <consortium name="The Broad Institute Genome Sequencing Center for Infectious Disease"/>
            <person name="Wu L."/>
            <person name="Ma J."/>
        </authorList>
    </citation>
    <scope>NUCLEOTIDE SEQUENCE [LARGE SCALE GENOMIC DNA]</scope>
    <source>
        <strain evidence="3">CGMCC 4.7466</strain>
    </source>
</reference>
<feature type="chain" id="PRO_5047539798" description="Lipoprotein" evidence="1">
    <location>
        <begin position="19"/>
        <end position="255"/>
    </location>
</feature>
<feature type="signal peptide" evidence="1">
    <location>
        <begin position="1"/>
        <end position="18"/>
    </location>
</feature>
<evidence type="ECO:0000313" key="3">
    <source>
        <dbReference type="Proteomes" id="UP001595818"/>
    </source>
</evidence>
<evidence type="ECO:0008006" key="4">
    <source>
        <dbReference type="Google" id="ProtNLM"/>
    </source>
</evidence>
<comment type="caution">
    <text evidence="2">The sequence shown here is derived from an EMBL/GenBank/DDBJ whole genome shotgun (WGS) entry which is preliminary data.</text>
</comment>
<protein>
    <recommendedName>
        <fullName evidence="4">Lipoprotein</fullName>
    </recommendedName>
</protein>
<dbReference type="EMBL" id="JBHSJJ010000023">
    <property type="protein sequence ID" value="MFC4874819.1"/>
    <property type="molecule type" value="Genomic_DNA"/>
</dbReference>
<evidence type="ECO:0000313" key="2">
    <source>
        <dbReference type="EMBL" id="MFC4874819.1"/>
    </source>
</evidence>
<organism evidence="2 3">
    <name type="scientific">Negadavirga shengliensis</name>
    <dbReference type="NCBI Taxonomy" id="1389218"/>
    <lineage>
        <taxon>Bacteria</taxon>
        <taxon>Pseudomonadati</taxon>
        <taxon>Bacteroidota</taxon>
        <taxon>Cytophagia</taxon>
        <taxon>Cytophagales</taxon>
        <taxon>Cyclobacteriaceae</taxon>
        <taxon>Negadavirga</taxon>
    </lineage>
</organism>